<reference evidence="1" key="1">
    <citation type="journal article" date="2014" name="Int. J. Syst. Evol. Microbiol.">
        <title>Complete genome sequence of Corynebacterium casei LMG S-19264T (=DSM 44701T), isolated from a smear-ripened cheese.</title>
        <authorList>
            <consortium name="US DOE Joint Genome Institute (JGI-PGF)"/>
            <person name="Walter F."/>
            <person name="Albersmeier A."/>
            <person name="Kalinowski J."/>
            <person name="Ruckert C."/>
        </authorList>
    </citation>
    <scope>NUCLEOTIDE SEQUENCE</scope>
    <source>
        <strain evidence="1">CGMCC 1.15880</strain>
    </source>
</reference>
<comment type="caution">
    <text evidence="1">The sequence shown here is derived from an EMBL/GenBank/DDBJ whole genome shotgun (WGS) entry which is preliminary data.</text>
</comment>
<protein>
    <submittedName>
        <fullName evidence="1">Uncharacterized protein</fullName>
    </submittedName>
</protein>
<evidence type="ECO:0000313" key="2">
    <source>
        <dbReference type="Proteomes" id="UP000628017"/>
    </source>
</evidence>
<dbReference type="AlphaFoldDB" id="A0A916VT22"/>
<dbReference type="EMBL" id="BMKA01000006">
    <property type="protein sequence ID" value="GGA29377.1"/>
    <property type="molecule type" value="Genomic_DNA"/>
</dbReference>
<name>A0A916VT22_9RHOB</name>
<gene>
    <name evidence="1" type="ORF">GCM10011498_33180</name>
</gene>
<proteinExistence type="predicted"/>
<organism evidence="1 2">
    <name type="scientific">Neptunicoccus cionae</name>
    <dbReference type="NCBI Taxonomy" id="2035344"/>
    <lineage>
        <taxon>Bacteria</taxon>
        <taxon>Pseudomonadati</taxon>
        <taxon>Pseudomonadota</taxon>
        <taxon>Alphaproteobacteria</taxon>
        <taxon>Rhodobacterales</taxon>
        <taxon>Paracoccaceae</taxon>
        <taxon>Neptunicoccus</taxon>
    </lineage>
</organism>
<dbReference type="Proteomes" id="UP000628017">
    <property type="component" value="Unassembled WGS sequence"/>
</dbReference>
<keyword evidence="2" id="KW-1185">Reference proteome</keyword>
<accession>A0A916VT22</accession>
<sequence>MQQSPHTPRGPVAPAKSVSIKSVSNRLVAYGLGAVVLFTAACAVEPSSKGKNFKGRYLVARDALETGSYKKAISSYKTMMPEAGPLEARLRLEYAHSLLRSDKFIEAGREARLVAANQQGDGRLAALAVQGTADHEAAKAALAAGQNDTATKARLAAAGSALDAVLEQAEVFDPLGTLARRRAEIKNTLASL</sequence>
<dbReference type="RefSeq" id="WP_188678011.1">
    <property type="nucleotide sequence ID" value="NZ_BMKA01000006.1"/>
</dbReference>
<reference evidence="1" key="2">
    <citation type="submission" date="2020-09" db="EMBL/GenBank/DDBJ databases">
        <authorList>
            <person name="Sun Q."/>
            <person name="Zhou Y."/>
        </authorList>
    </citation>
    <scope>NUCLEOTIDE SEQUENCE</scope>
    <source>
        <strain evidence="1">CGMCC 1.15880</strain>
    </source>
</reference>
<evidence type="ECO:0000313" key="1">
    <source>
        <dbReference type="EMBL" id="GGA29377.1"/>
    </source>
</evidence>